<evidence type="ECO:0000313" key="13">
    <source>
        <dbReference type="EMBL" id="SFO35001.1"/>
    </source>
</evidence>
<feature type="transmembrane region" description="Helical" evidence="12">
    <location>
        <begin position="274"/>
        <end position="294"/>
    </location>
</feature>
<keyword evidence="8" id="KW-0406">Ion transport</keyword>
<evidence type="ECO:0000313" key="14">
    <source>
        <dbReference type="Proteomes" id="UP000199036"/>
    </source>
</evidence>
<dbReference type="SUPFAM" id="SSF144083">
    <property type="entry name" value="Magnesium transport protein CorA, transmembrane region"/>
    <property type="match status" value="1"/>
</dbReference>
<keyword evidence="5 12" id="KW-0812">Transmembrane</keyword>
<dbReference type="STRING" id="913024.SAMN05421741_14110"/>
<dbReference type="GO" id="GO:0015087">
    <property type="term" value="F:cobalt ion transmembrane transporter activity"/>
    <property type="evidence" value="ECO:0007669"/>
    <property type="project" value="TreeGrafter"/>
</dbReference>
<comment type="catalytic activity">
    <reaction evidence="10">
        <text>Mg(2+)(in) = Mg(2+)(out)</text>
        <dbReference type="Rhea" id="RHEA:29827"/>
        <dbReference type="ChEBI" id="CHEBI:18420"/>
    </reaction>
</comment>
<dbReference type="OrthoDB" id="9803416at2"/>
<dbReference type="PANTHER" id="PTHR46494:SF1">
    <property type="entry name" value="CORA FAMILY METAL ION TRANSPORTER (EUROFUNG)"/>
    <property type="match status" value="1"/>
</dbReference>
<dbReference type="FunFam" id="1.20.58.340:FF:000004">
    <property type="entry name" value="Magnesium transport protein CorA"/>
    <property type="match status" value="1"/>
</dbReference>
<dbReference type="PANTHER" id="PTHR46494">
    <property type="entry name" value="CORA FAMILY METAL ION TRANSPORTER (EUROFUNG)"/>
    <property type="match status" value="1"/>
</dbReference>
<dbReference type="InterPro" id="IPR045863">
    <property type="entry name" value="CorA_TM1_TM2"/>
</dbReference>
<evidence type="ECO:0000256" key="12">
    <source>
        <dbReference type="SAM" id="Phobius"/>
    </source>
</evidence>
<reference evidence="14" key="1">
    <citation type="submission" date="2016-10" db="EMBL/GenBank/DDBJ databases">
        <authorList>
            <person name="Varghese N."/>
            <person name="Submissions S."/>
        </authorList>
    </citation>
    <scope>NUCLEOTIDE SEQUENCE [LARGE SCALE GENOMIC DNA]</scope>
    <source>
        <strain evidence="14">DS-12</strain>
    </source>
</reference>
<dbReference type="EMBL" id="FOVI01000041">
    <property type="protein sequence ID" value="SFO35001.1"/>
    <property type="molecule type" value="Genomic_DNA"/>
</dbReference>
<dbReference type="GO" id="GO:0050897">
    <property type="term" value="F:cobalt ion binding"/>
    <property type="evidence" value="ECO:0007669"/>
    <property type="project" value="TreeGrafter"/>
</dbReference>
<keyword evidence="14" id="KW-1185">Reference proteome</keyword>
<keyword evidence="7 12" id="KW-1133">Transmembrane helix</keyword>
<evidence type="ECO:0000256" key="2">
    <source>
        <dbReference type="ARBA" id="ARBA00009765"/>
    </source>
</evidence>
<comment type="function">
    <text evidence="11">Mediates influx of magnesium ions. Alternates between open and closed states. Activated by low cytoplasmic Mg(2+) levels. Inactive when cytoplasmic Mg(2+) levels are high.</text>
</comment>
<keyword evidence="3" id="KW-0813">Transport</keyword>
<gene>
    <name evidence="13" type="ORF">SAMN05421741_14110</name>
</gene>
<name>A0A1I5GHE3_9FLAO</name>
<keyword evidence="4" id="KW-1003">Cell membrane</keyword>
<dbReference type="Pfam" id="PF01544">
    <property type="entry name" value="CorA"/>
    <property type="match status" value="1"/>
</dbReference>
<evidence type="ECO:0000256" key="10">
    <source>
        <dbReference type="ARBA" id="ARBA00034269"/>
    </source>
</evidence>
<dbReference type="InterPro" id="IPR045861">
    <property type="entry name" value="CorA_cytoplasmic_dom"/>
</dbReference>
<dbReference type="RefSeq" id="WP_091526383.1">
    <property type="nucleotide sequence ID" value="NZ_FOVI01000041.1"/>
</dbReference>
<dbReference type="SUPFAM" id="SSF143865">
    <property type="entry name" value="CorA soluble domain-like"/>
    <property type="match status" value="1"/>
</dbReference>
<dbReference type="GO" id="GO:0005886">
    <property type="term" value="C:plasma membrane"/>
    <property type="evidence" value="ECO:0007669"/>
    <property type="project" value="UniProtKB-SubCell"/>
</dbReference>
<evidence type="ECO:0000256" key="11">
    <source>
        <dbReference type="ARBA" id="ARBA00045497"/>
    </source>
</evidence>
<dbReference type="InterPro" id="IPR002523">
    <property type="entry name" value="MgTranspt_CorA/ZnTranspt_ZntB"/>
</dbReference>
<comment type="subcellular location">
    <subcellularLocation>
        <location evidence="1">Cell membrane</location>
        <topology evidence="1">Multi-pass membrane protein</topology>
    </subcellularLocation>
</comment>
<keyword evidence="6" id="KW-0460">Magnesium</keyword>
<evidence type="ECO:0000256" key="8">
    <source>
        <dbReference type="ARBA" id="ARBA00023065"/>
    </source>
</evidence>
<proteinExistence type="inferred from homology"/>
<sequence length="299" mass="34892">MPVKILFKNELCEWIDVEAPNANDLQHLQDTYKINKLLLDDTIEPNHLPKFEQHENIKFFLTREFLETERQNLNTISDVSTKLSFFLLNGIIITVHRTKNKSIQDYVQQLNTLSEPVTAHKIALNLALKVFKSYDNGNRNLIEEMDKLENDIFIKNTKSSLFIRDLYKVKRKAALGSRLLNISEDWVRTFKTLDLSESEVVDLVDSYKDAVTDFEHLNIQAANLIAMFLAFSDQKANQVMKLLAIYSVYFLPITFLAGLYGMNFKYMPELTQKYGYFILLGIMAVIVLVTFFYFKKKKW</sequence>
<evidence type="ECO:0000256" key="3">
    <source>
        <dbReference type="ARBA" id="ARBA00022448"/>
    </source>
</evidence>
<evidence type="ECO:0000256" key="1">
    <source>
        <dbReference type="ARBA" id="ARBA00004651"/>
    </source>
</evidence>
<dbReference type="Gene3D" id="1.20.58.340">
    <property type="entry name" value="Magnesium transport protein CorA, transmembrane region"/>
    <property type="match status" value="1"/>
</dbReference>
<evidence type="ECO:0000256" key="6">
    <source>
        <dbReference type="ARBA" id="ARBA00022842"/>
    </source>
</evidence>
<organism evidence="13 14">
    <name type="scientific">Paenimyroides ummariense</name>
    <dbReference type="NCBI Taxonomy" id="913024"/>
    <lineage>
        <taxon>Bacteria</taxon>
        <taxon>Pseudomonadati</taxon>
        <taxon>Bacteroidota</taxon>
        <taxon>Flavobacteriia</taxon>
        <taxon>Flavobacteriales</taxon>
        <taxon>Flavobacteriaceae</taxon>
        <taxon>Paenimyroides</taxon>
    </lineage>
</organism>
<feature type="transmembrane region" description="Helical" evidence="12">
    <location>
        <begin position="242"/>
        <end position="262"/>
    </location>
</feature>
<protein>
    <submittedName>
        <fullName evidence="13">Magnesium transporter</fullName>
    </submittedName>
</protein>
<evidence type="ECO:0000256" key="9">
    <source>
        <dbReference type="ARBA" id="ARBA00023136"/>
    </source>
</evidence>
<evidence type="ECO:0000256" key="7">
    <source>
        <dbReference type="ARBA" id="ARBA00022989"/>
    </source>
</evidence>
<dbReference type="Proteomes" id="UP000199036">
    <property type="component" value="Unassembled WGS sequence"/>
</dbReference>
<accession>A0A1I5GHE3</accession>
<dbReference type="AlphaFoldDB" id="A0A1I5GHE3"/>
<evidence type="ECO:0000256" key="4">
    <source>
        <dbReference type="ARBA" id="ARBA00022475"/>
    </source>
</evidence>
<dbReference type="Gene3D" id="3.30.460.20">
    <property type="entry name" value="CorA soluble domain-like"/>
    <property type="match status" value="1"/>
</dbReference>
<dbReference type="GO" id="GO:0015095">
    <property type="term" value="F:magnesium ion transmembrane transporter activity"/>
    <property type="evidence" value="ECO:0007669"/>
    <property type="project" value="TreeGrafter"/>
</dbReference>
<evidence type="ECO:0000256" key="5">
    <source>
        <dbReference type="ARBA" id="ARBA00022692"/>
    </source>
</evidence>
<comment type="similarity">
    <text evidence="2">Belongs to the CorA metal ion transporter (MIT) (TC 1.A.35) family.</text>
</comment>
<keyword evidence="9 12" id="KW-0472">Membrane</keyword>
<dbReference type="GO" id="GO:0000287">
    <property type="term" value="F:magnesium ion binding"/>
    <property type="evidence" value="ECO:0007669"/>
    <property type="project" value="TreeGrafter"/>
</dbReference>